<gene>
    <name evidence="3" type="ORF">RGLFYP19_00931</name>
</gene>
<protein>
    <submittedName>
        <fullName evidence="3">Uncharacterized protein</fullName>
    </submittedName>
</protein>
<sequence length="468" mass="53968">MQIYSAIFPVMESLTQDVLIKLVIEWNQGSPHNKISNLNWDGKKRNVKFEDENLSLAIEEIRAYNTIAIRFHQFDENNIIWNTDIVVNFNTHIFSIKLDRETTADTIGFVPKFKTPILVNMLLDRGYVGTDNGMQISEQTISITKDNCKIIEDIICRNTTYSMPVIYVTKSWGRYPLRVQDLAYRLRGVAHVLMEDDVNVAKILKECCNGMNAHHGSIGIYYPGNSASYKIIATRKYEDQEEILTDRIVNIVYRYMNQQARDKMMTWEGVQNELLKLRYVSATEKKVKAESEVSEVYENFSDELEEKEHTIEELNNRVMALQAENQGLRAKYEQVTEIPLLYYGVEDELYEGEIKDHILEMLQRQMSQVKKKTRKEHILQDILECNEATGALNEKRAEIKRILKGYTKVGDSLKRDLKAYGFTVTKEGGHYKLAYKGDNRYLFTMAASGSDSQHGGGNLSAEITQDML</sequence>
<feature type="region of interest" description="Disordered" evidence="2">
    <location>
        <begin position="449"/>
        <end position="468"/>
    </location>
</feature>
<accession>A0A6N3AB79</accession>
<reference evidence="3" key="1">
    <citation type="submission" date="2019-11" db="EMBL/GenBank/DDBJ databases">
        <authorList>
            <person name="Feng L."/>
        </authorList>
    </citation>
    <scope>NUCLEOTIDE SEQUENCE</scope>
    <source>
        <strain evidence="3">RgnavusLFYP19</strain>
    </source>
</reference>
<evidence type="ECO:0000313" key="3">
    <source>
        <dbReference type="EMBL" id="VYT87607.1"/>
    </source>
</evidence>
<name>A0A6N3AB79_MEDGN</name>
<organism evidence="3">
    <name type="scientific">Mediterraneibacter gnavus</name>
    <name type="common">Ruminococcus gnavus</name>
    <dbReference type="NCBI Taxonomy" id="33038"/>
    <lineage>
        <taxon>Bacteria</taxon>
        <taxon>Bacillati</taxon>
        <taxon>Bacillota</taxon>
        <taxon>Clostridia</taxon>
        <taxon>Lachnospirales</taxon>
        <taxon>Lachnospiraceae</taxon>
        <taxon>Mediterraneibacter</taxon>
    </lineage>
</organism>
<dbReference type="EMBL" id="CACRUK010000011">
    <property type="protein sequence ID" value="VYT87607.1"/>
    <property type="molecule type" value="Genomic_DNA"/>
</dbReference>
<dbReference type="AlphaFoldDB" id="A0A6N3AB79"/>
<feature type="coiled-coil region" evidence="1">
    <location>
        <begin position="297"/>
        <end position="338"/>
    </location>
</feature>
<evidence type="ECO:0000256" key="1">
    <source>
        <dbReference type="SAM" id="Coils"/>
    </source>
</evidence>
<proteinExistence type="predicted"/>
<dbReference type="RefSeq" id="WP_156728989.1">
    <property type="nucleotide sequence ID" value="NZ_CACRUK010000011.1"/>
</dbReference>
<evidence type="ECO:0000256" key="2">
    <source>
        <dbReference type="SAM" id="MobiDB-lite"/>
    </source>
</evidence>
<keyword evidence="1" id="KW-0175">Coiled coil</keyword>